<dbReference type="NCBIfam" id="NF038065">
    <property type="entry name" value="Pr6Pr"/>
    <property type="match status" value="1"/>
</dbReference>
<feature type="transmembrane region" description="Helical" evidence="2">
    <location>
        <begin position="154"/>
        <end position="174"/>
    </location>
</feature>
<evidence type="ECO:0000256" key="2">
    <source>
        <dbReference type="SAM" id="Phobius"/>
    </source>
</evidence>
<feature type="transmembrane region" description="Helical" evidence="2">
    <location>
        <begin position="49"/>
        <end position="70"/>
    </location>
</feature>
<accession>A0A6I4NUH3</accession>
<feature type="transmembrane region" description="Helical" evidence="2">
    <location>
        <begin position="26"/>
        <end position="43"/>
    </location>
</feature>
<feature type="transmembrane region" description="Helical" evidence="2">
    <location>
        <begin position="124"/>
        <end position="142"/>
    </location>
</feature>
<keyword evidence="2" id="KW-1133">Transmembrane helix</keyword>
<feature type="transmembrane region" description="Helical" evidence="2">
    <location>
        <begin position="194"/>
        <end position="218"/>
    </location>
</feature>
<feature type="region of interest" description="Disordered" evidence="1">
    <location>
        <begin position="231"/>
        <end position="259"/>
    </location>
</feature>
<dbReference type="Proteomes" id="UP000438182">
    <property type="component" value="Unassembled WGS sequence"/>
</dbReference>
<feature type="transmembrane region" description="Helical" evidence="2">
    <location>
        <begin position="82"/>
        <end position="101"/>
    </location>
</feature>
<dbReference type="RefSeq" id="WP_160423089.1">
    <property type="nucleotide sequence ID" value="NZ_WSTA01000011.1"/>
</dbReference>
<keyword evidence="2" id="KW-0812">Transmembrane</keyword>
<evidence type="ECO:0008006" key="5">
    <source>
        <dbReference type="Google" id="ProtNLM"/>
    </source>
</evidence>
<name>A0A6I4NUH3_9MICO</name>
<keyword evidence="4" id="KW-1185">Reference proteome</keyword>
<comment type="caution">
    <text evidence="3">The sequence shown here is derived from an EMBL/GenBank/DDBJ whole genome shotgun (WGS) entry which is preliminary data.</text>
</comment>
<organism evidence="3 4">
    <name type="scientific">Agromyces seonyuensis</name>
    <dbReference type="NCBI Taxonomy" id="2662446"/>
    <lineage>
        <taxon>Bacteria</taxon>
        <taxon>Bacillati</taxon>
        <taxon>Actinomycetota</taxon>
        <taxon>Actinomycetes</taxon>
        <taxon>Micrococcales</taxon>
        <taxon>Microbacteriaceae</taxon>
        <taxon>Agromyces</taxon>
    </lineage>
</organism>
<sequence length="259" mass="28160">MSLDAASRPASLESRASRPVLASPQFWWRLAIVLVGVAGMLGWDRRFAFFTTQSNILVLAYFGVGLHLMLARRTTAMPAPRLRGAVTLYLTVTCLISHFLLNDGENPLPGLVVPEPAAALENNALFLVHYVVPVMVLLDWIAFGPRGIVRWRDLPVWLIYPTVYGLLMLWRGIALPDVPDRFPYPFIDPEGRDVGDIVLGLVQVVVYIALLGVLVIGIDRIAGLVARSRSAATAAARPTPTPEPGPATESASESRTVGS</sequence>
<keyword evidence="2" id="KW-0472">Membrane</keyword>
<evidence type="ECO:0000313" key="3">
    <source>
        <dbReference type="EMBL" id="MWB97741.1"/>
    </source>
</evidence>
<dbReference type="AlphaFoldDB" id="A0A6I4NUH3"/>
<evidence type="ECO:0000256" key="1">
    <source>
        <dbReference type="SAM" id="MobiDB-lite"/>
    </source>
</evidence>
<reference evidence="3 4" key="1">
    <citation type="submission" date="2019-12" db="EMBL/GenBank/DDBJ databases">
        <authorList>
            <person name="Kim Y.S."/>
        </authorList>
    </citation>
    <scope>NUCLEOTIDE SEQUENCE [LARGE SCALE GENOMIC DNA]</scope>
    <source>
        <strain evidence="3 4">MMS17-SY077</strain>
    </source>
</reference>
<protein>
    <recommendedName>
        <fullName evidence="5">Pr6Pr family membrane protein</fullName>
    </recommendedName>
</protein>
<dbReference type="EMBL" id="WSTA01000011">
    <property type="protein sequence ID" value="MWB97741.1"/>
    <property type="molecule type" value="Genomic_DNA"/>
</dbReference>
<dbReference type="InterPro" id="IPR049713">
    <property type="entry name" value="Pr6Pr-like"/>
</dbReference>
<gene>
    <name evidence="3" type="ORF">GB864_04135</name>
</gene>
<evidence type="ECO:0000313" key="4">
    <source>
        <dbReference type="Proteomes" id="UP000438182"/>
    </source>
</evidence>
<proteinExistence type="predicted"/>